<dbReference type="InterPro" id="IPR044704">
    <property type="entry name" value="UGlyAH_cupin_N"/>
</dbReference>
<dbReference type="Gene3D" id="3.50.50.60">
    <property type="entry name" value="FAD/NAD(P)-binding domain"/>
    <property type="match status" value="1"/>
</dbReference>
<feature type="domain" description="Cupin type-2" evidence="3">
    <location>
        <begin position="636"/>
        <end position="700"/>
    </location>
</feature>
<comment type="caution">
    <text evidence="4">The sequence shown here is derived from an EMBL/GenBank/DDBJ whole genome shotgun (WGS) entry which is preliminary data.</text>
</comment>
<evidence type="ECO:0000313" key="4">
    <source>
        <dbReference type="EMBL" id="VTT64976.1"/>
    </source>
</evidence>
<evidence type="ECO:0000313" key="5">
    <source>
        <dbReference type="Proteomes" id="UP000760494"/>
    </source>
</evidence>
<dbReference type="InterPro" id="IPR013096">
    <property type="entry name" value="Cupin_2"/>
</dbReference>
<dbReference type="Proteomes" id="UP000760494">
    <property type="component" value="Unassembled WGS sequence"/>
</dbReference>
<dbReference type="InterPro" id="IPR006076">
    <property type="entry name" value="FAD-dep_OxRdtase"/>
</dbReference>
<dbReference type="InterPro" id="IPR017627">
    <property type="entry name" value="UGHY"/>
</dbReference>
<dbReference type="InterPro" id="IPR014710">
    <property type="entry name" value="RmlC-like_jellyroll"/>
</dbReference>
<dbReference type="Gene3D" id="3.30.9.10">
    <property type="entry name" value="D-Amino Acid Oxidase, subunit A, domain 2"/>
    <property type="match status" value="1"/>
</dbReference>
<feature type="domain" description="(S)-ureidoglycine aminohydrolase cupin" evidence="2">
    <location>
        <begin position="505"/>
        <end position="586"/>
    </location>
</feature>
<dbReference type="GO" id="GO:0071522">
    <property type="term" value="F:ureidoglycine aminohydrolase activity"/>
    <property type="evidence" value="ECO:0007669"/>
    <property type="project" value="InterPro"/>
</dbReference>
<dbReference type="CDD" id="cd02211">
    <property type="entry name" value="cupin_UGlyAH_N"/>
    <property type="match status" value="1"/>
</dbReference>
<evidence type="ECO:0000259" key="3">
    <source>
        <dbReference type="Pfam" id="PF07883"/>
    </source>
</evidence>
<evidence type="ECO:0000259" key="2">
    <source>
        <dbReference type="Pfam" id="PF05899"/>
    </source>
</evidence>
<name>A0A9Q9RIA3_FUSFU</name>
<dbReference type="CDD" id="cd02212">
    <property type="entry name" value="cupin_UGlyAH_C"/>
    <property type="match status" value="1"/>
</dbReference>
<dbReference type="InterPro" id="IPR036188">
    <property type="entry name" value="FAD/NAD-bd_sf"/>
</dbReference>
<dbReference type="SUPFAM" id="SSF51905">
    <property type="entry name" value="FAD/NAD(P)-binding domain"/>
    <property type="match status" value="1"/>
</dbReference>
<dbReference type="Gene3D" id="2.60.120.10">
    <property type="entry name" value="Jelly Rolls"/>
    <property type="match status" value="2"/>
</dbReference>
<organism evidence="4 5">
    <name type="scientific">Fusarium fujikuroi</name>
    <name type="common">Bakanae and foot rot disease fungus</name>
    <name type="synonym">Gibberella fujikuroi</name>
    <dbReference type="NCBI Taxonomy" id="5127"/>
    <lineage>
        <taxon>Eukaryota</taxon>
        <taxon>Fungi</taxon>
        <taxon>Dikarya</taxon>
        <taxon>Ascomycota</taxon>
        <taxon>Pezizomycotina</taxon>
        <taxon>Sordariomycetes</taxon>
        <taxon>Hypocreomycetidae</taxon>
        <taxon>Hypocreales</taxon>
        <taxon>Nectriaceae</taxon>
        <taxon>Fusarium</taxon>
        <taxon>Fusarium fujikuroi species complex</taxon>
    </lineage>
</organism>
<dbReference type="NCBIfam" id="NF008373">
    <property type="entry name" value="PRK11171.1-2"/>
    <property type="match status" value="1"/>
</dbReference>
<reference evidence="4" key="1">
    <citation type="submission" date="2019-05" db="EMBL/GenBank/DDBJ databases">
        <authorList>
            <person name="Piombo E."/>
        </authorList>
    </citation>
    <scope>NUCLEOTIDE SEQUENCE</scope>
    <source>
        <strain evidence="4">C2S</strain>
    </source>
</reference>
<dbReference type="InterPro" id="IPR008579">
    <property type="entry name" value="UGlyAH_Cupin_dom"/>
</dbReference>
<dbReference type="AlphaFoldDB" id="A0A9Q9RIA3"/>
<dbReference type="InterPro" id="IPR011051">
    <property type="entry name" value="RmlC_Cupin_sf"/>
</dbReference>
<accession>A0A9Q9RIA3</accession>
<feature type="domain" description="FAD dependent oxidoreductase" evidence="1">
    <location>
        <begin position="12"/>
        <end position="373"/>
    </location>
</feature>
<dbReference type="EMBL" id="CABFJX010000124">
    <property type="protein sequence ID" value="VTT64976.1"/>
    <property type="molecule type" value="Genomic_DNA"/>
</dbReference>
<evidence type="ECO:0000259" key="1">
    <source>
        <dbReference type="Pfam" id="PF01266"/>
    </source>
</evidence>
<gene>
    <name evidence="4" type="ORF">C2S_5735</name>
</gene>
<proteinExistence type="predicted"/>
<dbReference type="NCBIfam" id="NF008376">
    <property type="entry name" value="PRK11171.1-5"/>
    <property type="match status" value="1"/>
</dbReference>
<protein>
    <submittedName>
        <fullName evidence="4">Uncharacterized protein</fullName>
    </submittedName>
</protein>
<dbReference type="PANTHER" id="PTHR34571:SF1">
    <property type="entry name" value="(S)-UREIDOGLYCINE AMINOHYDROLASE"/>
    <property type="match status" value="1"/>
</dbReference>
<dbReference type="NCBIfam" id="TIGR03214">
    <property type="entry name" value="ura-cupin"/>
    <property type="match status" value="1"/>
</dbReference>
<dbReference type="Pfam" id="PF01266">
    <property type="entry name" value="DAO"/>
    <property type="match status" value="1"/>
</dbReference>
<dbReference type="SUPFAM" id="SSF51182">
    <property type="entry name" value="RmlC-like cupins"/>
    <property type="match status" value="1"/>
</dbReference>
<sequence length="715" mass="79143">MAYSNSNSDVFDVVVIGGGPVGLAAGYEVAKAGSKVMILEQNNFFNQAGSSGDLARMFRTMYTEEFMAKLAIEAMKHWDALEKDAGVSLRWMGGLLNFGDKDMGGDTPEGSLLGPKANLDKFGMSYKELTAEQIEEQYPFKNLDPKWIGLFAPDNGVINVQLLLRTLYGLAKDYGAQAKQHTQVKQLRPLDSDKSIWEVHAMAHDKEVKYLTKKIIITSGAYVNHVLKPSFSIGLRLEIWEMVATYFNTNPGPNGTIFPTKSLPWGPPNVVRIAVDAATRTIDDPSQRQANVFDPRDIQDTQDFVRDHVVGVDATVPASTVSCLQTNVFDNMFVLDFIPEKYLQGGAEKSIAIFTAGWAMKFVPTLGKALAEMALTGKSDYKLDEFSITRPAPEGKEIIVEDPRTSGSYSSAIRMLVFLTNPILRATLPKSIANLKMGGNDNTVGAYYAPKGGLPPQTQLLTDRAMFTESYAVIPKGCFSDIVTSFLPFWEQTRLWVIARPLSGFAETFSQYIMEVQPGGGSDRAEMDDTAEGVLFVVEGEITVTLAGEPHTLSSGGYAFLPPKSGWTLRNNSSQPARFHWVRKAYESVPGLDAPEAFFANEKDIEPREMPDTNGAWATTRFVDPTDVRHDMHVNIVTFQPGGIIPFAETHVMEHGLYVLEGKAVYRLNQDWVEVEAGDFMWLRAFCPQACYAGGPGKFRYLLYKDVNRHAKLSR</sequence>
<dbReference type="Pfam" id="PF07883">
    <property type="entry name" value="Cupin_2"/>
    <property type="match status" value="1"/>
</dbReference>
<dbReference type="InterPro" id="IPR044697">
    <property type="entry name" value="UGlyAH_cupin_C"/>
</dbReference>
<dbReference type="Pfam" id="PF05899">
    <property type="entry name" value="Cupin_3"/>
    <property type="match status" value="1"/>
</dbReference>
<dbReference type="NCBIfam" id="NF040771">
    <property type="entry name" value="AAH_UGLYAH2"/>
    <property type="match status" value="1"/>
</dbReference>
<dbReference type="PANTHER" id="PTHR34571">
    <property type="entry name" value="(S)-UREIDOGLYCINE AMINOHYDROLASE"/>
    <property type="match status" value="1"/>
</dbReference>